<accession>A0A1G9C8E9</accession>
<evidence type="ECO:0000313" key="2">
    <source>
        <dbReference type="Proteomes" id="UP000198882"/>
    </source>
</evidence>
<keyword evidence="2" id="KW-1185">Reference proteome</keyword>
<organism evidence="1 2">
    <name type="scientific">Natronorubrum texcoconense</name>
    <dbReference type="NCBI Taxonomy" id="1095776"/>
    <lineage>
        <taxon>Archaea</taxon>
        <taxon>Methanobacteriati</taxon>
        <taxon>Methanobacteriota</taxon>
        <taxon>Stenosarchaea group</taxon>
        <taxon>Halobacteria</taxon>
        <taxon>Halobacteriales</taxon>
        <taxon>Natrialbaceae</taxon>
        <taxon>Natronorubrum</taxon>
    </lineage>
</organism>
<protein>
    <submittedName>
        <fullName evidence="1">Uncharacterized protein</fullName>
    </submittedName>
</protein>
<evidence type="ECO:0000313" key="1">
    <source>
        <dbReference type="EMBL" id="SDK47665.1"/>
    </source>
</evidence>
<dbReference type="Proteomes" id="UP000198882">
    <property type="component" value="Unassembled WGS sequence"/>
</dbReference>
<dbReference type="EMBL" id="FNFE01000004">
    <property type="protein sequence ID" value="SDK47665.1"/>
    <property type="molecule type" value="Genomic_DNA"/>
</dbReference>
<sequence length="40" mass="4450">MLTSAASETVFRWFKSELAHILAASKLASGKNWIELAHSF</sequence>
<dbReference type="AlphaFoldDB" id="A0A1G9C8E9"/>
<gene>
    <name evidence="1" type="ORF">SAMN04515672_3249</name>
</gene>
<reference evidence="2" key="1">
    <citation type="submission" date="2016-10" db="EMBL/GenBank/DDBJ databases">
        <authorList>
            <person name="Varghese N."/>
            <person name="Submissions S."/>
        </authorList>
    </citation>
    <scope>NUCLEOTIDE SEQUENCE [LARGE SCALE GENOMIC DNA]</scope>
    <source>
        <strain evidence="2">B4,CECT 8067,JCM 17497</strain>
    </source>
</reference>
<name>A0A1G9C8E9_9EURY</name>
<proteinExistence type="predicted"/>